<reference evidence="4" key="1">
    <citation type="journal article" date="2014" name="Genome Biol. Evol.">
        <title>Pangenome evidence for extensive interdomain horizontal transfer affecting lineage core and shell genes in uncultured planktonic thaumarchaeota and euryarchaeota.</title>
        <authorList>
            <person name="Deschamps P."/>
            <person name="Zivanovic Y."/>
            <person name="Moreira D."/>
            <person name="Rodriguez-Valera F."/>
            <person name="Lopez-Garcia P."/>
        </authorList>
    </citation>
    <scope>NUCLEOTIDE SEQUENCE</scope>
</reference>
<dbReference type="Gene3D" id="3.90.226.10">
    <property type="entry name" value="2-enoyl-CoA Hydratase, Chain A, domain 1"/>
    <property type="match status" value="1"/>
</dbReference>
<name>A0A075FXV1_9ARCH</name>
<dbReference type="GO" id="GO:0016853">
    <property type="term" value="F:isomerase activity"/>
    <property type="evidence" value="ECO:0007669"/>
    <property type="project" value="UniProtKB-KW"/>
</dbReference>
<dbReference type="InterPro" id="IPR001753">
    <property type="entry name" value="Enoyl-CoA_hydra/iso"/>
</dbReference>
<dbReference type="Pfam" id="PF00378">
    <property type="entry name" value="ECH_1"/>
    <property type="match status" value="1"/>
</dbReference>
<dbReference type="PROSITE" id="PS00166">
    <property type="entry name" value="ENOYL_COA_HYDRATASE"/>
    <property type="match status" value="1"/>
</dbReference>
<dbReference type="GO" id="GO:0006635">
    <property type="term" value="P:fatty acid beta-oxidation"/>
    <property type="evidence" value="ECO:0007669"/>
    <property type="project" value="TreeGrafter"/>
</dbReference>
<sequence>MSNITTQTDDGICVVKINRPQKLNAMNIDVAKEIISTFKQLEKDDNVKVIILTGEGDKAFSAGADIEYMSKISPEESERYAKLGQELTATVENITKPTIAAVNGFALGGGCELAMSCDIRIASDNAKIGQPEVTIGIPPGWGGTQRLMRIVGIAKAKEIVFTGKAINANAAKEIGLVNHVFEQSSLMDESVKMAKTIAANATLAVHMSKTAINKGRNADLDTGLGVELLAWRNCFSDPEREKRMSDFVNKSKK</sequence>
<dbReference type="CDD" id="cd06558">
    <property type="entry name" value="crotonase-like"/>
    <property type="match status" value="1"/>
</dbReference>
<dbReference type="PANTHER" id="PTHR11941">
    <property type="entry name" value="ENOYL-COA HYDRATASE-RELATED"/>
    <property type="match status" value="1"/>
</dbReference>
<gene>
    <name evidence="4" type="primary">crt</name>
</gene>
<dbReference type="Gene3D" id="1.10.12.10">
    <property type="entry name" value="Lyase 2-enoyl-coa Hydratase, Chain A, domain 2"/>
    <property type="match status" value="1"/>
</dbReference>
<dbReference type="InterPro" id="IPR014748">
    <property type="entry name" value="Enoyl-CoA_hydra_C"/>
</dbReference>
<dbReference type="PANTHER" id="PTHR11941:SF54">
    <property type="entry name" value="ENOYL-COA HYDRATASE, MITOCHONDRIAL"/>
    <property type="match status" value="1"/>
</dbReference>
<evidence type="ECO:0000256" key="2">
    <source>
        <dbReference type="ARBA" id="ARBA00023239"/>
    </source>
</evidence>
<comment type="similarity">
    <text evidence="1 3">Belongs to the enoyl-CoA hydratase/isomerase family.</text>
</comment>
<proteinExistence type="inferred from homology"/>
<dbReference type="EC" id="4.2.1.55" evidence="4"/>
<dbReference type="EMBL" id="KF900419">
    <property type="protein sequence ID" value="AIE94296.1"/>
    <property type="molecule type" value="Genomic_DNA"/>
</dbReference>
<dbReference type="GO" id="GO:0016829">
    <property type="term" value="F:lyase activity"/>
    <property type="evidence" value="ECO:0007669"/>
    <property type="project" value="UniProtKB-KW"/>
</dbReference>
<evidence type="ECO:0000256" key="1">
    <source>
        <dbReference type="ARBA" id="ARBA00005254"/>
    </source>
</evidence>
<keyword evidence="2 4" id="KW-0456">Lyase</keyword>
<dbReference type="FunFam" id="3.90.226.10:FF:000009">
    <property type="entry name" value="Carnitinyl-CoA dehydratase"/>
    <property type="match status" value="1"/>
</dbReference>
<accession>A0A075FXV1</accession>
<dbReference type="InterPro" id="IPR018376">
    <property type="entry name" value="Enoyl-CoA_hyd/isom_CS"/>
</dbReference>
<organism evidence="4">
    <name type="scientific">uncultured marine thaumarchaeote AD1000_44_E12</name>
    <dbReference type="NCBI Taxonomy" id="1455918"/>
    <lineage>
        <taxon>Archaea</taxon>
        <taxon>Nitrososphaerota</taxon>
        <taxon>environmental samples</taxon>
    </lineage>
</organism>
<dbReference type="InterPro" id="IPR029045">
    <property type="entry name" value="ClpP/crotonase-like_dom_sf"/>
</dbReference>
<dbReference type="SUPFAM" id="SSF52096">
    <property type="entry name" value="ClpP/crotonase"/>
    <property type="match status" value="1"/>
</dbReference>
<evidence type="ECO:0000256" key="3">
    <source>
        <dbReference type="RuleBase" id="RU003707"/>
    </source>
</evidence>
<dbReference type="AlphaFoldDB" id="A0A075FXV1"/>
<keyword evidence="4" id="KW-0413">Isomerase</keyword>
<protein>
    <submittedName>
        <fullName evidence="4">Enoyl-CoA hydratase/isomerase (Crt)</fullName>
        <ecNumber evidence="4">4.2.1.55</ecNumber>
    </submittedName>
</protein>
<evidence type="ECO:0000313" key="4">
    <source>
        <dbReference type="EMBL" id="AIE94296.1"/>
    </source>
</evidence>